<organism evidence="6">
    <name type="scientific">uncultured Thermomicrobiales bacterium</name>
    <dbReference type="NCBI Taxonomy" id="1645740"/>
    <lineage>
        <taxon>Bacteria</taxon>
        <taxon>Pseudomonadati</taxon>
        <taxon>Thermomicrobiota</taxon>
        <taxon>Thermomicrobia</taxon>
        <taxon>Thermomicrobiales</taxon>
        <taxon>environmental samples</taxon>
    </lineage>
</organism>
<name>A0A6J4VHR3_9BACT</name>
<dbReference type="SMART" id="SM00418">
    <property type="entry name" value="HTH_ARSR"/>
    <property type="match status" value="1"/>
</dbReference>
<dbReference type="InterPro" id="IPR036388">
    <property type="entry name" value="WH-like_DNA-bd_sf"/>
</dbReference>
<dbReference type="InterPro" id="IPR018656">
    <property type="entry name" value="DUF2087"/>
</dbReference>
<dbReference type="GO" id="GO:0003677">
    <property type="term" value="F:DNA binding"/>
    <property type="evidence" value="ECO:0007669"/>
    <property type="project" value="UniProtKB-KW"/>
</dbReference>
<dbReference type="NCBIfam" id="NF033788">
    <property type="entry name" value="HTH_metalloreg"/>
    <property type="match status" value="1"/>
</dbReference>
<accession>A0A6J4VHR3</accession>
<sequence>MDADRSEHLARLFKALADPARLRILGAVAERPLSGRELAEQIGLTPPTISHHMARLTAAGLVRVTADAQRRLYALDRDTLNGLSRDPSPSHPSPPPPAAPAADADPTAAEEAERAKVLRSFFVDGRLRQIPAQRKKRVIVLQHLLAGFEPDRAYLEREVNDRLREAHEDVATLRRELVDYGFMTREAGIYRVAGALPARGPTVAQEITGNEHGWLRELVEGATARALAESGGCGTG</sequence>
<dbReference type="EMBL" id="CADCWL010000162">
    <property type="protein sequence ID" value="CAA9574016.1"/>
    <property type="molecule type" value="Genomic_DNA"/>
</dbReference>
<protein>
    <recommendedName>
        <fullName evidence="5">HTH arsR-type domain-containing protein</fullName>
    </recommendedName>
</protein>
<dbReference type="Pfam" id="PF09860">
    <property type="entry name" value="DUF2087"/>
    <property type="match status" value="1"/>
</dbReference>
<gene>
    <name evidence="6" type="ORF">AVDCRST_MAG19-3119</name>
</gene>
<evidence type="ECO:0000313" key="6">
    <source>
        <dbReference type="EMBL" id="CAA9574016.1"/>
    </source>
</evidence>
<feature type="compositionally biased region" description="Pro residues" evidence="4">
    <location>
        <begin position="89"/>
        <end position="99"/>
    </location>
</feature>
<reference evidence="6" key="1">
    <citation type="submission" date="2020-02" db="EMBL/GenBank/DDBJ databases">
        <authorList>
            <person name="Meier V. D."/>
        </authorList>
    </citation>
    <scope>NUCLEOTIDE SEQUENCE</scope>
    <source>
        <strain evidence="6">AVDCRST_MAG19</strain>
    </source>
</reference>
<dbReference type="AlphaFoldDB" id="A0A6J4VHR3"/>
<dbReference type="Gene3D" id="1.10.10.10">
    <property type="entry name" value="Winged helix-like DNA-binding domain superfamily/Winged helix DNA-binding domain"/>
    <property type="match status" value="1"/>
</dbReference>
<dbReference type="InterPro" id="IPR036390">
    <property type="entry name" value="WH_DNA-bd_sf"/>
</dbReference>
<proteinExistence type="predicted"/>
<dbReference type="CDD" id="cd00090">
    <property type="entry name" value="HTH_ARSR"/>
    <property type="match status" value="1"/>
</dbReference>
<dbReference type="PROSITE" id="PS50987">
    <property type="entry name" value="HTH_ARSR_2"/>
    <property type="match status" value="1"/>
</dbReference>
<dbReference type="InterPro" id="IPR012318">
    <property type="entry name" value="HTH_CRP"/>
</dbReference>
<feature type="region of interest" description="Disordered" evidence="4">
    <location>
        <begin position="80"/>
        <end position="110"/>
    </location>
</feature>
<dbReference type="PRINTS" id="PR00778">
    <property type="entry name" value="HTHARSR"/>
</dbReference>
<keyword evidence="1" id="KW-0805">Transcription regulation</keyword>
<keyword evidence="2" id="KW-0238">DNA-binding</keyword>
<feature type="domain" description="HTH arsR-type" evidence="5">
    <location>
        <begin position="1"/>
        <end position="95"/>
    </location>
</feature>
<dbReference type="SUPFAM" id="SSF46785">
    <property type="entry name" value="Winged helix' DNA-binding domain"/>
    <property type="match status" value="1"/>
</dbReference>
<evidence type="ECO:0000256" key="1">
    <source>
        <dbReference type="ARBA" id="ARBA00023015"/>
    </source>
</evidence>
<dbReference type="InterPro" id="IPR011991">
    <property type="entry name" value="ArsR-like_HTH"/>
</dbReference>
<dbReference type="PANTHER" id="PTHR33154:SF33">
    <property type="entry name" value="TRANSCRIPTIONAL REPRESSOR SDPR"/>
    <property type="match status" value="1"/>
</dbReference>
<dbReference type="SMART" id="SM00419">
    <property type="entry name" value="HTH_CRP"/>
    <property type="match status" value="1"/>
</dbReference>
<keyword evidence="3" id="KW-0804">Transcription</keyword>
<evidence type="ECO:0000259" key="5">
    <source>
        <dbReference type="PROSITE" id="PS50987"/>
    </source>
</evidence>
<evidence type="ECO:0000256" key="4">
    <source>
        <dbReference type="SAM" id="MobiDB-lite"/>
    </source>
</evidence>
<dbReference type="Pfam" id="PF01022">
    <property type="entry name" value="HTH_5"/>
    <property type="match status" value="1"/>
</dbReference>
<dbReference type="InterPro" id="IPR001845">
    <property type="entry name" value="HTH_ArsR_DNA-bd_dom"/>
</dbReference>
<dbReference type="InterPro" id="IPR051081">
    <property type="entry name" value="HTH_MetalResp_TranReg"/>
</dbReference>
<evidence type="ECO:0000256" key="3">
    <source>
        <dbReference type="ARBA" id="ARBA00023163"/>
    </source>
</evidence>
<dbReference type="GO" id="GO:0003700">
    <property type="term" value="F:DNA-binding transcription factor activity"/>
    <property type="evidence" value="ECO:0007669"/>
    <property type="project" value="InterPro"/>
</dbReference>
<dbReference type="PANTHER" id="PTHR33154">
    <property type="entry name" value="TRANSCRIPTIONAL REGULATOR, ARSR FAMILY"/>
    <property type="match status" value="1"/>
</dbReference>
<evidence type="ECO:0000256" key="2">
    <source>
        <dbReference type="ARBA" id="ARBA00023125"/>
    </source>
</evidence>
<feature type="compositionally biased region" description="Low complexity" evidence="4">
    <location>
        <begin position="100"/>
        <end position="109"/>
    </location>
</feature>